<protein>
    <submittedName>
        <fullName evidence="2">Uncharacterized protein</fullName>
    </submittedName>
</protein>
<keyword evidence="1" id="KW-0812">Transmembrane</keyword>
<dbReference type="Proteomes" id="UP001642360">
    <property type="component" value="Unassembled WGS sequence"/>
</dbReference>
<accession>A0ABC8RSK1</accession>
<sequence>MLHIGPPLLVVVSLRVSMARSGLQGLRGLRRSRHKGLVSIPMQEDDMDPNIFSPVLPLTFISLLTFVHIVHAMNSVLNFFTMLAGRKEKNGCICFWRRSQRGFSDSPHSGRSQISIYGLKQIPLHLLG</sequence>
<evidence type="ECO:0000313" key="2">
    <source>
        <dbReference type="EMBL" id="CAK9145989.1"/>
    </source>
</evidence>
<keyword evidence="1" id="KW-0472">Membrane</keyword>
<comment type="caution">
    <text evidence="2">The sequence shown here is derived from an EMBL/GenBank/DDBJ whole genome shotgun (WGS) entry which is preliminary data.</text>
</comment>
<proteinExistence type="predicted"/>
<evidence type="ECO:0000313" key="3">
    <source>
        <dbReference type="Proteomes" id="UP001642360"/>
    </source>
</evidence>
<dbReference type="EMBL" id="CAUOFW020001523">
    <property type="protein sequence ID" value="CAK9145989.1"/>
    <property type="molecule type" value="Genomic_DNA"/>
</dbReference>
<feature type="transmembrane region" description="Helical" evidence="1">
    <location>
        <begin position="55"/>
        <end position="80"/>
    </location>
</feature>
<keyword evidence="1" id="KW-1133">Transmembrane helix</keyword>
<organism evidence="2 3">
    <name type="scientific">Ilex paraguariensis</name>
    <name type="common">yerba mate</name>
    <dbReference type="NCBI Taxonomy" id="185542"/>
    <lineage>
        <taxon>Eukaryota</taxon>
        <taxon>Viridiplantae</taxon>
        <taxon>Streptophyta</taxon>
        <taxon>Embryophyta</taxon>
        <taxon>Tracheophyta</taxon>
        <taxon>Spermatophyta</taxon>
        <taxon>Magnoliopsida</taxon>
        <taxon>eudicotyledons</taxon>
        <taxon>Gunneridae</taxon>
        <taxon>Pentapetalae</taxon>
        <taxon>asterids</taxon>
        <taxon>campanulids</taxon>
        <taxon>Aquifoliales</taxon>
        <taxon>Aquifoliaceae</taxon>
        <taxon>Ilex</taxon>
    </lineage>
</organism>
<evidence type="ECO:0000256" key="1">
    <source>
        <dbReference type="SAM" id="Phobius"/>
    </source>
</evidence>
<gene>
    <name evidence="2" type="ORF">ILEXP_LOCUS13806</name>
</gene>
<reference evidence="2 3" key="1">
    <citation type="submission" date="2024-02" db="EMBL/GenBank/DDBJ databases">
        <authorList>
            <person name="Vignale AGUSTIN F."/>
            <person name="Sosa J E."/>
            <person name="Modenutti C."/>
        </authorList>
    </citation>
    <scope>NUCLEOTIDE SEQUENCE [LARGE SCALE GENOMIC DNA]</scope>
</reference>
<dbReference type="AlphaFoldDB" id="A0ABC8RSK1"/>
<name>A0ABC8RSK1_9AQUA</name>
<keyword evidence="3" id="KW-1185">Reference proteome</keyword>